<evidence type="ECO:0000256" key="4">
    <source>
        <dbReference type="ARBA" id="ARBA00022989"/>
    </source>
</evidence>
<dbReference type="Pfam" id="PF07690">
    <property type="entry name" value="MFS_1"/>
    <property type="match status" value="1"/>
</dbReference>
<accession>A0A5C2S737</accession>
<dbReference type="PANTHER" id="PTHR43791:SF6">
    <property type="entry name" value="TRANSPORTER, PUTATIVE (AFU_ORTHOLOGUE AFUA_1G16690)-RELATED"/>
    <property type="match status" value="1"/>
</dbReference>
<feature type="transmembrane region" description="Helical" evidence="6">
    <location>
        <begin position="437"/>
        <end position="458"/>
    </location>
</feature>
<feature type="transmembrane region" description="Helical" evidence="6">
    <location>
        <begin position="213"/>
        <end position="233"/>
    </location>
</feature>
<reference evidence="8" key="1">
    <citation type="journal article" date="2018" name="Genome Biol. Evol.">
        <title>Genomics and development of Lentinus tigrinus, a white-rot wood-decaying mushroom with dimorphic fruiting bodies.</title>
        <authorList>
            <person name="Wu B."/>
            <person name="Xu Z."/>
            <person name="Knudson A."/>
            <person name="Carlson A."/>
            <person name="Chen N."/>
            <person name="Kovaka S."/>
            <person name="LaButti K."/>
            <person name="Lipzen A."/>
            <person name="Pennachio C."/>
            <person name="Riley R."/>
            <person name="Schakwitz W."/>
            <person name="Umezawa K."/>
            <person name="Ohm R.A."/>
            <person name="Grigoriev I.V."/>
            <person name="Nagy L.G."/>
            <person name="Gibbons J."/>
            <person name="Hibbett D."/>
        </authorList>
    </citation>
    <scope>NUCLEOTIDE SEQUENCE [LARGE SCALE GENOMIC DNA]</scope>
    <source>
        <strain evidence="8">ALCF2SS1-6</strain>
    </source>
</reference>
<proteinExistence type="predicted"/>
<dbReference type="FunFam" id="1.20.1250.20:FF:000013">
    <property type="entry name" value="MFS general substrate transporter"/>
    <property type="match status" value="1"/>
</dbReference>
<dbReference type="EMBL" id="ML122273">
    <property type="protein sequence ID" value="RPD58874.1"/>
    <property type="molecule type" value="Genomic_DNA"/>
</dbReference>
<dbReference type="Proteomes" id="UP000313359">
    <property type="component" value="Unassembled WGS sequence"/>
</dbReference>
<dbReference type="STRING" id="1328759.A0A5C2S737"/>
<dbReference type="AlphaFoldDB" id="A0A5C2S737"/>
<name>A0A5C2S737_9APHY</name>
<dbReference type="Gene3D" id="1.20.1250.20">
    <property type="entry name" value="MFS general substrate transporter like domains"/>
    <property type="match status" value="2"/>
</dbReference>
<feature type="transmembrane region" description="Helical" evidence="6">
    <location>
        <begin position="85"/>
        <end position="103"/>
    </location>
</feature>
<feature type="transmembrane region" description="Helical" evidence="6">
    <location>
        <begin position="311"/>
        <end position="335"/>
    </location>
</feature>
<evidence type="ECO:0000256" key="2">
    <source>
        <dbReference type="ARBA" id="ARBA00022448"/>
    </source>
</evidence>
<evidence type="ECO:0000256" key="5">
    <source>
        <dbReference type="ARBA" id="ARBA00023136"/>
    </source>
</evidence>
<dbReference type="InterPro" id="IPR011701">
    <property type="entry name" value="MFS"/>
</dbReference>
<dbReference type="InterPro" id="IPR036259">
    <property type="entry name" value="MFS_trans_sf"/>
</dbReference>
<evidence type="ECO:0000259" key="7">
    <source>
        <dbReference type="PROSITE" id="PS50850"/>
    </source>
</evidence>
<keyword evidence="3 6" id="KW-0812">Transmembrane</keyword>
<dbReference type="GO" id="GO:0016020">
    <property type="term" value="C:membrane"/>
    <property type="evidence" value="ECO:0007669"/>
    <property type="project" value="UniProtKB-SubCell"/>
</dbReference>
<dbReference type="PROSITE" id="PS50850">
    <property type="entry name" value="MFS"/>
    <property type="match status" value="1"/>
</dbReference>
<feature type="transmembrane region" description="Helical" evidence="6">
    <location>
        <begin position="407"/>
        <end position="425"/>
    </location>
</feature>
<keyword evidence="9" id="KW-1185">Reference proteome</keyword>
<evidence type="ECO:0000313" key="9">
    <source>
        <dbReference type="Proteomes" id="UP000313359"/>
    </source>
</evidence>
<feature type="transmembrane region" description="Helical" evidence="6">
    <location>
        <begin position="50"/>
        <end position="73"/>
    </location>
</feature>
<sequence>MALERTHDVKIECYEHESSPSPGTQDGELLAPDVRPAAEKQLVRTLDMRLLPALILIYLINGIDRAAVASARLKGLQQDLLLTDIQYEIVLAILYVSYIPAQLPSNMILNKISRPSYYMSACVILWGVTSALTGVAHNYAGILSTRLFVGLPEAAFYPGGTYLLSRWYTRKELALRATIFTGGGLISIAFGSLIAAGILSSMEGQMGIRAWRWLFYFEGSITIVIGILTVFLLPDWPHNTRWLSPAQRRLAQVRLTEDAGEADEDNGSDSIFKGLLMAFRDPTVFIFGAVACFQLVGGGFVGFFPTIVATLGFSTTVTLLLAAPPWIIATIFSCLNAWHADRTGERYLHVTVPYWMLCLGYVIAVSTMSVPGRYISTFIMAAGSSSYPLMIVWLASAVPRPPAKRSVAIAIMNGCAGVGALSFIWKSEWGPEYRPSMFISMGTLGLGAVLATVIRCILARQNKRLEREEVDSLTSSEKERIENAARLEGLTYEDALQRRRGFRYLL</sequence>
<dbReference type="SUPFAM" id="SSF103473">
    <property type="entry name" value="MFS general substrate transporter"/>
    <property type="match status" value="1"/>
</dbReference>
<keyword evidence="5 6" id="KW-0472">Membrane</keyword>
<dbReference type="PANTHER" id="PTHR43791">
    <property type="entry name" value="PERMEASE-RELATED"/>
    <property type="match status" value="1"/>
</dbReference>
<evidence type="ECO:0000256" key="1">
    <source>
        <dbReference type="ARBA" id="ARBA00004141"/>
    </source>
</evidence>
<feature type="transmembrane region" description="Helical" evidence="6">
    <location>
        <begin position="147"/>
        <end position="165"/>
    </location>
</feature>
<feature type="transmembrane region" description="Helical" evidence="6">
    <location>
        <begin position="283"/>
        <end position="305"/>
    </location>
</feature>
<comment type="subcellular location">
    <subcellularLocation>
        <location evidence="1">Membrane</location>
        <topology evidence="1">Multi-pass membrane protein</topology>
    </subcellularLocation>
</comment>
<dbReference type="InterPro" id="IPR020846">
    <property type="entry name" value="MFS_dom"/>
</dbReference>
<evidence type="ECO:0000256" key="3">
    <source>
        <dbReference type="ARBA" id="ARBA00022692"/>
    </source>
</evidence>
<dbReference type="OrthoDB" id="2985014at2759"/>
<evidence type="ECO:0000256" key="6">
    <source>
        <dbReference type="SAM" id="Phobius"/>
    </source>
</evidence>
<protein>
    <submittedName>
        <fullName evidence="8">MFS general substrate transporter</fullName>
    </submittedName>
</protein>
<feature type="transmembrane region" description="Helical" evidence="6">
    <location>
        <begin position="115"/>
        <end position="135"/>
    </location>
</feature>
<gene>
    <name evidence="8" type="ORF">L227DRAFT_178991</name>
</gene>
<organism evidence="8 9">
    <name type="scientific">Lentinus tigrinus ALCF2SS1-6</name>
    <dbReference type="NCBI Taxonomy" id="1328759"/>
    <lineage>
        <taxon>Eukaryota</taxon>
        <taxon>Fungi</taxon>
        <taxon>Dikarya</taxon>
        <taxon>Basidiomycota</taxon>
        <taxon>Agaricomycotina</taxon>
        <taxon>Agaricomycetes</taxon>
        <taxon>Polyporales</taxon>
        <taxon>Polyporaceae</taxon>
        <taxon>Lentinus</taxon>
    </lineage>
</organism>
<evidence type="ECO:0000313" key="8">
    <source>
        <dbReference type="EMBL" id="RPD58874.1"/>
    </source>
</evidence>
<feature type="transmembrane region" description="Helical" evidence="6">
    <location>
        <begin position="177"/>
        <end position="201"/>
    </location>
</feature>
<feature type="transmembrane region" description="Helical" evidence="6">
    <location>
        <begin position="374"/>
        <end position="395"/>
    </location>
</feature>
<dbReference type="GO" id="GO:0022857">
    <property type="term" value="F:transmembrane transporter activity"/>
    <property type="evidence" value="ECO:0007669"/>
    <property type="project" value="InterPro"/>
</dbReference>
<feature type="transmembrane region" description="Helical" evidence="6">
    <location>
        <begin position="347"/>
        <end position="368"/>
    </location>
</feature>
<dbReference type="FunFam" id="1.20.1250.20:FF:000057">
    <property type="entry name" value="MFS general substrate transporter"/>
    <property type="match status" value="1"/>
</dbReference>
<feature type="domain" description="Major facilitator superfamily (MFS) profile" evidence="7">
    <location>
        <begin position="50"/>
        <end position="463"/>
    </location>
</feature>
<keyword evidence="4 6" id="KW-1133">Transmembrane helix</keyword>
<keyword evidence="2" id="KW-0813">Transport</keyword>